<comment type="caution">
    <text evidence="2">The sequence shown here is derived from an EMBL/GenBank/DDBJ whole genome shotgun (WGS) entry which is preliminary data.</text>
</comment>
<evidence type="ECO:0000313" key="3">
    <source>
        <dbReference type="Proteomes" id="UP000265520"/>
    </source>
</evidence>
<dbReference type="AlphaFoldDB" id="A0A392W6F7"/>
<feature type="region of interest" description="Disordered" evidence="1">
    <location>
        <begin position="1"/>
        <end position="35"/>
    </location>
</feature>
<dbReference type="EMBL" id="LXQA011351792">
    <property type="protein sequence ID" value="MCI94270.1"/>
    <property type="molecule type" value="Genomic_DNA"/>
</dbReference>
<keyword evidence="3" id="KW-1185">Reference proteome</keyword>
<protein>
    <submittedName>
        <fullName evidence="2">Uncharacterized protein</fullName>
    </submittedName>
</protein>
<accession>A0A392W6F7</accession>
<sequence>MNEETDDEPLQLKRKKTTSAKDQPEAKKMNAEADA</sequence>
<name>A0A392W6F7_9FABA</name>
<evidence type="ECO:0000256" key="1">
    <source>
        <dbReference type="SAM" id="MobiDB-lite"/>
    </source>
</evidence>
<evidence type="ECO:0000313" key="2">
    <source>
        <dbReference type="EMBL" id="MCI94270.1"/>
    </source>
</evidence>
<feature type="compositionally biased region" description="Basic and acidic residues" evidence="1">
    <location>
        <begin position="22"/>
        <end position="35"/>
    </location>
</feature>
<reference evidence="2 3" key="1">
    <citation type="journal article" date="2018" name="Front. Plant Sci.">
        <title>Red Clover (Trifolium pratense) and Zigzag Clover (T. medium) - A Picture of Genomic Similarities and Differences.</title>
        <authorList>
            <person name="Dluhosova J."/>
            <person name="Istvanek J."/>
            <person name="Nedelnik J."/>
            <person name="Repkova J."/>
        </authorList>
    </citation>
    <scope>NUCLEOTIDE SEQUENCE [LARGE SCALE GENOMIC DNA]</scope>
    <source>
        <strain evidence="3">cv. 10/8</strain>
        <tissue evidence="2">Leaf</tissue>
    </source>
</reference>
<feature type="non-terminal residue" evidence="2">
    <location>
        <position position="35"/>
    </location>
</feature>
<dbReference type="Proteomes" id="UP000265520">
    <property type="component" value="Unassembled WGS sequence"/>
</dbReference>
<proteinExistence type="predicted"/>
<organism evidence="2 3">
    <name type="scientific">Trifolium medium</name>
    <dbReference type="NCBI Taxonomy" id="97028"/>
    <lineage>
        <taxon>Eukaryota</taxon>
        <taxon>Viridiplantae</taxon>
        <taxon>Streptophyta</taxon>
        <taxon>Embryophyta</taxon>
        <taxon>Tracheophyta</taxon>
        <taxon>Spermatophyta</taxon>
        <taxon>Magnoliopsida</taxon>
        <taxon>eudicotyledons</taxon>
        <taxon>Gunneridae</taxon>
        <taxon>Pentapetalae</taxon>
        <taxon>rosids</taxon>
        <taxon>fabids</taxon>
        <taxon>Fabales</taxon>
        <taxon>Fabaceae</taxon>
        <taxon>Papilionoideae</taxon>
        <taxon>50 kb inversion clade</taxon>
        <taxon>NPAAA clade</taxon>
        <taxon>Hologalegina</taxon>
        <taxon>IRL clade</taxon>
        <taxon>Trifolieae</taxon>
        <taxon>Trifolium</taxon>
    </lineage>
</organism>